<dbReference type="AlphaFoldDB" id="A0A256G3F7"/>
<evidence type="ECO:0000313" key="2">
    <source>
        <dbReference type="EMBL" id="OYR21634.1"/>
    </source>
</evidence>
<dbReference type="EMBL" id="NNRM01000047">
    <property type="protein sequence ID" value="OYR21634.1"/>
    <property type="molecule type" value="Genomic_DNA"/>
</dbReference>
<reference evidence="2 3" key="1">
    <citation type="submission" date="2017-07" db="EMBL/GenBank/DDBJ databases">
        <title>Phylogenetic study on the rhizospheric bacterium Ochrobactrum sp. A44.</title>
        <authorList>
            <person name="Krzyzanowska D.M."/>
            <person name="Ossowicki A."/>
            <person name="Rajewska M."/>
            <person name="Maciag T."/>
            <person name="Kaczynski Z."/>
            <person name="Czerwicka M."/>
            <person name="Jafra S."/>
        </authorList>
    </citation>
    <scope>NUCLEOTIDE SEQUENCE [LARGE SCALE GENOMIC DNA]</scope>
    <source>
        <strain evidence="2 3">CCUG 30717</strain>
    </source>
</reference>
<feature type="region of interest" description="Disordered" evidence="1">
    <location>
        <begin position="1"/>
        <end position="44"/>
    </location>
</feature>
<evidence type="ECO:0000313" key="3">
    <source>
        <dbReference type="Proteomes" id="UP000216188"/>
    </source>
</evidence>
<dbReference type="Proteomes" id="UP000216188">
    <property type="component" value="Unassembled WGS sequence"/>
</dbReference>
<keyword evidence="3" id="KW-1185">Reference proteome</keyword>
<protein>
    <submittedName>
        <fullName evidence="2">Uncharacterized protein</fullName>
    </submittedName>
</protein>
<accession>A0A256G3F7</accession>
<sequence length="44" mass="4658">MAIKFTNTPVRPVEPKTGKAKGSKKAGGPSNRDNSDLDEDTNGK</sequence>
<name>A0A256G3F7_9HYPH</name>
<evidence type="ECO:0000256" key="1">
    <source>
        <dbReference type="SAM" id="MobiDB-lite"/>
    </source>
</evidence>
<proteinExistence type="predicted"/>
<organism evidence="2 3">
    <name type="scientific">Brucella pseudogrignonensis</name>
    <dbReference type="NCBI Taxonomy" id="419475"/>
    <lineage>
        <taxon>Bacteria</taxon>
        <taxon>Pseudomonadati</taxon>
        <taxon>Pseudomonadota</taxon>
        <taxon>Alphaproteobacteria</taxon>
        <taxon>Hyphomicrobiales</taxon>
        <taxon>Brucellaceae</taxon>
        <taxon>Brucella/Ochrobactrum group</taxon>
        <taxon>Brucella</taxon>
    </lineage>
</organism>
<comment type="caution">
    <text evidence="2">The sequence shown here is derived from an EMBL/GenBank/DDBJ whole genome shotgun (WGS) entry which is preliminary data.</text>
</comment>
<gene>
    <name evidence="2" type="ORF">CEV34_4844</name>
</gene>